<dbReference type="Proteomes" id="UP000800036">
    <property type="component" value="Unassembled WGS sequence"/>
</dbReference>
<proteinExistence type="predicted"/>
<gene>
    <name evidence="1" type="ORF">BU23DRAFT_184778</name>
</gene>
<organism evidence="1 2">
    <name type="scientific">Bimuria novae-zelandiae CBS 107.79</name>
    <dbReference type="NCBI Taxonomy" id="1447943"/>
    <lineage>
        <taxon>Eukaryota</taxon>
        <taxon>Fungi</taxon>
        <taxon>Dikarya</taxon>
        <taxon>Ascomycota</taxon>
        <taxon>Pezizomycotina</taxon>
        <taxon>Dothideomycetes</taxon>
        <taxon>Pleosporomycetidae</taxon>
        <taxon>Pleosporales</taxon>
        <taxon>Massarineae</taxon>
        <taxon>Didymosphaeriaceae</taxon>
        <taxon>Bimuria</taxon>
    </lineage>
</organism>
<keyword evidence="2" id="KW-1185">Reference proteome</keyword>
<dbReference type="EMBL" id="ML976694">
    <property type="protein sequence ID" value="KAF1971229.1"/>
    <property type="molecule type" value="Genomic_DNA"/>
</dbReference>
<accession>A0A6A5V4Q9</accession>
<reference evidence="1" key="1">
    <citation type="journal article" date="2020" name="Stud. Mycol.">
        <title>101 Dothideomycetes genomes: a test case for predicting lifestyles and emergence of pathogens.</title>
        <authorList>
            <person name="Haridas S."/>
            <person name="Albert R."/>
            <person name="Binder M."/>
            <person name="Bloem J."/>
            <person name="Labutti K."/>
            <person name="Salamov A."/>
            <person name="Andreopoulos B."/>
            <person name="Baker S."/>
            <person name="Barry K."/>
            <person name="Bills G."/>
            <person name="Bluhm B."/>
            <person name="Cannon C."/>
            <person name="Castanera R."/>
            <person name="Culley D."/>
            <person name="Daum C."/>
            <person name="Ezra D."/>
            <person name="Gonzalez J."/>
            <person name="Henrissat B."/>
            <person name="Kuo A."/>
            <person name="Liang C."/>
            <person name="Lipzen A."/>
            <person name="Lutzoni F."/>
            <person name="Magnuson J."/>
            <person name="Mondo S."/>
            <person name="Nolan M."/>
            <person name="Ohm R."/>
            <person name="Pangilinan J."/>
            <person name="Park H.-J."/>
            <person name="Ramirez L."/>
            <person name="Alfaro M."/>
            <person name="Sun H."/>
            <person name="Tritt A."/>
            <person name="Yoshinaga Y."/>
            <person name="Zwiers L.-H."/>
            <person name="Turgeon B."/>
            <person name="Goodwin S."/>
            <person name="Spatafora J."/>
            <person name="Crous P."/>
            <person name="Grigoriev I."/>
        </authorList>
    </citation>
    <scope>NUCLEOTIDE SEQUENCE</scope>
    <source>
        <strain evidence="1">CBS 107.79</strain>
    </source>
</reference>
<name>A0A6A5V4Q9_9PLEO</name>
<protein>
    <submittedName>
        <fullName evidence="1">Uncharacterized protein</fullName>
    </submittedName>
</protein>
<evidence type="ECO:0000313" key="2">
    <source>
        <dbReference type="Proteomes" id="UP000800036"/>
    </source>
</evidence>
<sequence length="254" mass="29097">MEPRKRDQQDDCCNEYHRMLESCLIRDEDFGNRTIYVRNLHLPTLPTSCRECALCETLLAILQGRDGVAVAMTQIYNNSSLHQSRVYDEKWNPEATELIPHGREVSVILKTWLPQPTNDLKFYNQLRIQFTISLREQNLGRSQDVVVNEKLNVFILAMKPNEEYGIRSHDMDDRHSGVLVGLVLDERLEMDQKLALIQTWLEQDLKADAMLNGLHQPISHLSNGTLTSTAANTVLPARLRDVSADGVARLKEIY</sequence>
<dbReference type="AlphaFoldDB" id="A0A6A5V4Q9"/>
<evidence type="ECO:0000313" key="1">
    <source>
        <dbReference type="EMBL" id="KAF1971229.1"/>
    </source>
</evidence>